<dbReference type="EMBL" id="RJTM01000047">
    <property type="protein sequence ID" value="RNL89145.1"/>
    <property type="molecule type" value="Genomic_DNA"/>
</dbReference>
<dbReference type="RefSeq" id="WP_123215400.1">
    <property type="nucleotide sequence ID" value="NZ_RJTM01000047.1"/>
</dbReference>
<evidence type="ECO:0000313" key="3">
    <source>
        <dbReference type="EMBL" id="RNL89145.1"/>
    </source>
</evidence>
<feature type="domain" description="DUF5703" evidence="2">
    <location>
        <begin position="29"/>
        <end position="311"/>
    </location>
</feature>
<proteinExistence type="predicted"/>
<dbReference type="Pfam" id="PF18961">
    <property type="entry name" value="DUF5703_N"/>
    <property type="match status" value="1"/>
</dbReference>
<dbReference type="InterPro" id="IPR008928">
    <property type="entry name" value="6-hairpin_glycosidase_sf"/>
</dbReference>
<sequence>MKHILPCILLILTTILRAQTPVLEDYHPVWTEQSKNASGSMPLGGGDIGMNVWVEEGSLYFYISRSGTFDEHNTLLKLGRMKIRLDPNPFGEDFRQELVLKNGNVEVRGRGTRVKLWVDVFDPVIHVDIRSKSPVSVSAVYENWRFEDRKVKGKANNANSYKWAPQGEILTYRDSVFFMEDDIRFFHHNRKKNVFDVAVEQQQMTAVKNQMYNPLTGLTFGGQIKAPGMQASGTVHGTYANTAFRGWKLQTPAPVKHQQVDIYLHTEQTEHIKNWEDGLEQEISAYGKEKLTVREKRTVQWWNEFWERSFIFTGKQQAGKKDSLWQAGRNYQLFRYMLGCNAYGDYPTKFNGGLFTYDPVHIDNTLTFTPDFRNWGGGTMTAQNQRLVYFPMLKSGDFDMMDAQFGFYRRLRKNAELRSKVYWGHRGASFTEQLENFGLPNPSEYGWKRPDDYDPGMQYNAWLEYQWDTVLEFCLMMLERHRYNGDHIARDIPFILSCIRFFDEHYQYLAHKRGAKALDQNGHLVLYPGSSAETYKMAYNATSTIAGLKVITQKLTELPERGLSEEENTYIREVSGRIPPLNFREIEGHKVLSPARLWERINNTEVPQLYPVFPWRIYGVGKPGLDIARNTWKYDPDAIRFRSHVGWKQDNIFTAVMGMTDEAMSLNLKKMSDSGRRFPAFWGPGFDWVPDHNWGGSGMIGMQEMLLQTRGNTIYLFPAWPQDRDVHFKLHAPGKTTVEVKLENGKTEIIKVLPKEREKDIVNMIGGPGSYR</sequence>
<gene>
    <name evidence="3" type="ORF">ED312_07530</name>
</gene>
<keyword evidence="4" id="KW-1185">Reference proteome</keyword>
<dbReference type="Gene3D" id="1.50.10.10">
    <property type="match status" value="1"/>
</dbReference>
<keyword evidence="1" id="KW-0732">Signal</keyword>
<dbReference type="InterPro" id="IPR043757">
    <property type="entry name" value="DUF5703_N"/>
</dbReference>
<dbReference type="Proteomes" id="UP000267469">
    <property type="component" value="Unassembled WGS sequence"/>
</dbReference>
<dbReference type="InterPro" id="IPR013780">
    <property type="entry name" value="Glyco_hydro_b"/>
</dbReference>
<dbReference type="GO" id="GO:0005975">
    <property type="term" value="P:carbohydrate metabolic process"/>
    <property type="evidence" value="ECO:0007669"/>
    <property type="project" value="InterPro"/>
</dbReference>
<evidence type="ECO:0000313" key="4">
    <source>
        <dbReference type="Proteomes" id="UP000267469"/>
    </source>
</evidence>
<accession>A0A3N0EML9</accession>
<dbReference type="OrthoDB" id="101302at2"/>
<comment type="caution">
    <text evidence="3">The sequence shown here is derived from an EMBL/GenBank/DDBJ whole genome shotgun (WGS) entry which is preliminary data.</text>
</comment>
<feature type="chain" id="PRO_5018005358" description="DUF5703 domain-containing protein" evidence="1">
    <location>
        <begin position="19"/>
        <end position="772"/>
    </location>
</feature>
<evidence type="ECO:0000256" key="1">
    <source>
        <dbReference type="SAM" id="SignalP"/>
    </source>
</evidence>
<protein>
    <recommendedName>
        <fullName evidence="2">DUF5703 domain-containing protein</fullName>
    </recommendedName>
</protein>
<evidence type="ECO:0000259" key="2">
    <source>
        <dbReference type="Pfam" id="PF18961"/>
    </source>
</evidence>
<organism evidence="3 4">
    <name type="scientific">Sinomicrobium pectinilyticum</name>
    <dbReference type="NCBI Taxonomy" id="1084421"/>
    <lineage>
        <taxon>Bacteria</taxon>
        <taxon>Pseudomonadati</taxon>
        <taxon>Bacteroidota</taxon>
        <taxon>Flavobacteriia</taxon>
        <taxon>Flavobacteriales</taxon>
        <taxon>Flavobacteriaceae</taxon>
        <taxon>Sinomicrobium</taxon>
    </lineage>
</organism>
<dbReference type="Gene3D" id="2.60.40.1180">
    <property type="entry name" value="Golgi alpha-mannosidase II"/>
    <property type="match status" value="1"/>
</dbReference>
<dbReference type="SUPFAM" id="SSF48208">
    <property type="entry name" value="Six-hairpin glycosidases"/>
    <property type="match status" value="1"/>
</dbReference>
<name>A0A3N0EML9_SINP1</name>
<feature type="signal peptide" evidence="1">
    <location>
        <begin position="1"/>
        <end position="18"/>
    </location>
</feature>
<dbReference type="InterPro" id="IPR012341">
    <property type="entry name" value="6hp_glycosidase-like_sf"/>
</dbReference>
<reference evidence="3 4" key="1">
    <citation type="submission" date="2018-10" db="EMBL/GenBank/DDBJ databases">
        <title>Sinomicrobium pectinilyticum sp. nov., a pectinase-producing bacterium isolated from alkaline and saline soil, and emended description of the genus Sinomicrobium.</title>
        <authorList>
            <person name="Cheng B."/>
            <person name="Li C."/>
            <person name="Lai Q."/>
            <person name="Du M."/>
            <person name="Shao Z."/>
            <person name="Xu P."/>
            <person name="Yang C."/>
        </authorList>
    </citation>
    <scope>NUCLEOTIDE SEQUENCE [LARGE SCALE GENOMIC DNA]</scope>
    <source>
        <strain evidence="3 4">5DNS001</strain>
    </source>
</reference>
<dbReference type="AlphaFoldDB" id="A0A3N0EML9"/>